<dbReference type="EMBL" id="MKIN01000022">
    <property type="protein sequence ID" value="OLP49366.1"/>
    <property type="molecule type" value="Genomic_DNA"/>
</dbReference>
<dbReference type="Pfam" id="PF05992">
    <property type="entry name" value="SbmA_BacA"/>
    <property type="match status" value="1"/>
</dbReference>
<reference evidence="7 10" key="2">
    <citation type="submission" date="2020-08" db="EMBL/GenBank/DDBJ databases">
        <title>Genomic Encyclopedia of Type Strains, Phase IV (KMG-IV): sequencing the most valuable type-strain genomes for metagenomic binning, comparative biology and taxonomic classification.</title>
        <authorList>
            <person name="Goeker M."/>
        </authorList>
    </citation>
    <scope>NUCLEOTIDE SEQUENCE [LARGE SCALE GENOMIC DNA]</scope>
    <source>
        <strain evidence="7 10">DSM 100021</strain>
    </source>
</reference>
<keyword evidence="4 6" id="KW-1133">Transmembrane helix</keyword>
<proteinExistence type="predicted"/>
<evidence type="ECO:0000313" key="8">
    <source>
        <dbReference type="EMBL" id="OLP49366.1"/>
    </source>
</evidence>
<keyword evidence="5 6" id="KW-0472">Membrane</keyword>
<dbReference type="InterPro" id="IPR009248">
    <property type="entry name" value="SbmA_BacA"/>
</dbReference>
<evidence type="ECO:0000256" key="3">
    <source>
        <dbReference type="ARBA" id="ARBA00022692"/>
    </source>
</evidence>
<sequence>MFHSFFPKPKLFFTSALVWTLVAIFGWYLFAEGLGASLGFVSPEGTAEPYDLTYFLMPENLWFYSYLMVSLGVFGLAWTFIAWDHEWKVWSVWGSMLIILVTYFGVQISVVINNWRRPFGDLLQNALAKKPGITVENFYDLMIVFAYIAFLSMFVSILTDFFTSHYIFRWRTAMNNFYMSKWEKLRHIEGASQRVQEDTMRFASTLETLGISLINSVMTLAVFLPILFGLSSYVTSLPFFGAIPHSLFWLALFWSVFGTVLLAVVGIKLPGLNFRNQRVEAAYRKELVYGEDHADRAQPPTVKALFSNVRKNYFRMYFHYLYFNVARYFYVQADALFLVFMLVPTIVAGAITYGIYQQIRTAFEAVSSSFQYLVSAWTTIIELLSIHKRLKAFEAAIDDQPLPEIDQRYLAREESDGEIAADKPY</sequence>
<organism evidence="8 9">
    <name type="scientific">Allorhizobium taibaishanense</name>
    <dbReference type="NCBI Taxonomy" id="887144"/>
    <lineage>
        <taxon>Bacteria</taxon>
        <taxon>Pseudomonadati</taxon>
        <taxon>Pseudomonadota</taxon>
        <taxon>Alphaproteobacteria</taxon>
        <taxon>Hyphomicrobiales</taxon>
        <taxon>Rhizobiaceae</taxon>
        <taxon>Rhizobium/Agrobacterium group</taxon>
        <taxon>Allorhizobium</taxon>
    </lineage>
</organism>
<feature type="transmembrane region" description="Helical" evidence="6">
    <location>
        <begin position="336"/>
        <end position="356"/>
    </location>
</feature>
<feature type="transmembrane region" description="Helical" evidence="6">
    <location>
        <begin position="61"/>
        <end position="83"/>
    </location>
</feature>
<feature type="transmembrane region" description="Helical" evidence="6">
    <location>
        <begin position="12"/>
        <end position="30"/>
    </location>
</feature>
<dbReference type="GO" id="GO:1904680">
    <property type="term" value="F:peptide transmembrane transporter activity"/>
    <property type="evidence" value="ECO:0007669"/>
    <property type="project" value="InterPro"/>
</dbReference>
<dbReference type="GO" id="GO:0005524">
    <property type="term" value="F:ATP binding"/>
    <property type="evidence" value="ECO:0007669"/>
    <property type="project" value="InterPro"/>
</dbReference>
<evidence type="ECO:0000256" key="6">
    <source>
        <dbReference type="SAM" id="Phobius"/>
    </source>
</evidence>
<evidence type="ECO:0000313" key="10">
    <source>
        <dbReference type="Proteomes" id="UP000544107"/>
    </source>
</evidence>
<dbReference type="EMBL" id="JACIED010000001">
    <property type="protein sequence ID" value="MBB4006422.1"/>
    <property type="molecule type" value="Genomic_DNA"/>
</dbReference>
<dbReference type="PANTHER" id="PTHR11384:SF59">
    <property type="entry name" value="LYSOSOMAL COBALAMIN TRANSPORTER ABCD4"/>
    <property type="match status" value="1"/>
</dbReference>
<keyword evidence="2" id="KW-0813">Transport</keyword>
<feature type="transmembrane region" description="Helical" evidence="6">
    <location>
        <begin position="90"/>
        <end position="112"/>
    </location>
</feature>
<evidence type="ECO:0000256" key="2">
    <source>
        <dbReference type="ARBA" id="ARBA00022448"/>
    </source>
</evidence>
<evidence type="ECO:0000256" key="4">
    <source>
        <dbReference type="ARBA" id="ARBA00022989"/>
    </source>
</evidence>
<gene>
    <name evidence="8" type="ORF">BJF91_20180</name>
    <name evidence="7" type="ORF">GGQ71_000658</name>
</gene>
<keyword evidence="3 6" id="KW-0812">Transmembrane</keyword>
<feature type="transmembrane region" description="Helical" evidence="6">
    <location>
        <begin position="209"/>
        <end position="234"/>
    </location>
</feature>
<dbReference type="PANTHER" id="PTHR11384">
    <property type="entry name" value="ATP-BINDING CASSETTE, SUB-FAMILY D MEMBER"/>
    <property type="match status" value="1"/>
</dbReference>
<evidence type="ECO:0000256" key="1">
    <source>
        <dbReference type="ARBA" id="ARBA00004651"/>
    </source>
</evidence>
<dbReference type="NCBIfam" id="NF009036">
    <property type="entry name" value="PRK12369.1"/>
    <property type="match status" value="1"/>
</dbReference>
<dbReference type="NCBIfam" id="NF008306">
    <property type="entry name" value="PRK11098.1"/>
    <property type="match status" value="1"/>
</dbReference>
<protein>
    <submittedName>
        <fullName evidence="8">Microcin B17 transporter</fullName>
    </submittedName>
    <submittedName>
        <fullName evidence="7">Peptide/bleomycin uptake transporter</fullName>
    </submittedName>
</protein>
<name>A0A1Q9A4A3_9HYPH</name>
<feature type="transmembrane region" description="Helical" evidence="6">
    <location>
        <begin position="141"/>
        <end position="162"/>
    </location>
</feature>
<dbReference type="InterPro" id="IPR036640">
    <property type="entry name" value="ABC1_TM_sf"/>
</dbReference>
<dbReference type="STRING" id="887144.BJF91_20180"/>
<keyword evidence="9" id="KW-1185">Reference proteome</keyword>
<dbReference type="RefSeq" id="WP_075615157.1">
    <property type="nucleotide sequence ID" value="NZ_JACIED010000001.1"/>
</dbReference>
<dbReference type="AlphaFoldDB" id="A0A1Q9A4A3"/>
<dbReference type="OrthoDB" id="8233587at2"/>
<dbReference type="Proteomes" id="UP000185598">
    <property type="component" value="Unassembled WGS sequence"/>
</dbReference>
<dbReference type="InterPro" id="IPR050835">
    <property type="entry name" value="ABC_transporter_sub-D"/>
</dbReference>
<comment type="subcellular location">
    <subcellularLocation>
        <location evidence="1">Cell membrane</location>
        <topology evidence="1">Multi-pass membrane protein</topology>
    </subcellularLocation>
</comment>
<reference evidence="8 9" key="1">
    <citation type="submission" date="2016-09" db="EMBL/GenBank/DDBJ databases">
        <title>Rhizobium oryziradicis sp. nov., isolated from the root of rice.</title>
        <authorList>
            <person name="Zhao J."/>
            <person name="Zhang X."/>
        </authorList>
    </citation>
    <scope>NUCLEOTIDE SEQUENCE [LARGE SCALE GENOMIC DNA]</scope>
    <source>
        <strain evidence="8 9">14971</strain>
    </source>
</reference>
<feature type="transmembrane region" description="Helical" evidence="6">
    <location>
        <begin position="246"/>
        <end position="267"/>
    </location>
</feature>
<accession>A0A1Q9A4A3</accession>
<dbReference type="Proteomes" id="UP000544107">
    <property type="component" value="Unassembled WGS sequence"/>
</dbReference>
<evidence type="ECO:0000313" key="7">
    <source>
        <dbReference type="EMBL" id="MBB4006422.1"/>
    </source>
</evidence>
<evidence type="ECO:0000313" key="9">
    <source>
        <dbReference type="Proteomes" id="UP000185598"/>
    </source>
</evidence>
<dbReference type="GO" id="GO:0005886">
    <property type="term" value="C:plasma membrane"/>
    <property type="evidence" value="ECO:0007669"/>
    <property type="project" value="UniProtKB-SubCell"/>
</dbReference>
<dbReference type="SUPFAM" id="SSF90123">
    <property type="entry name" value="ABC transporter transmembrane region"/>
    <property type="match status" value="1"/>
</dbReference>
<comment type="caution">
    <text evidence="8">The sequence shown here is derived from an EMBL/GenBank/DDBJ whole genome shotgun (WGS) entry which is preliminary data.</text>
</comment>
<dbReference type="GO" id="GO:0015833">
    <property type="term" value="P:peptide transport"/>
    <property type="evidence" value="ECO:0007669"/>
    <property type="project" value="InterPro"/>
</dbReference>
<evidence type="ECO:0000256" key="5">
    <source>
        <dbReference type="ARBA" id="ARBA00023136"/>
    </source>
</evidence>